<organism evidence="2 3">
    <name type="scientific">Cohnella terricola</name>
    <dbReference type="NCBI Taxonomy" id="1289167"/>
    <lineage>
        <taxon>Bacteria</taxon>
        <taxon>Bacillati</taxon>
        <taxon>Bacillota</taxon>
        <taxon>Bacilli</taxon>
        <taxon>Bacillales</taxon>
        <taxon>Paenibacillaceae</taxon>
        <taxon>Cohnella</taxon>
    </lineage>
</organism>
<comment type="caution">
    <text evidence="2">The sequence shown here is derived from an EMBL/GenBank/DDBJ whole genome shotgun (WGS) entry which is preliminary data.</text>
</comment>
<dbReference type="Proteomes" id="UP000316330">
    <property type="component" value="Unassembled WGS sequence"/>
</dbReference>
<evidence type="ECO:0000313" key="3">
    <source>
        <dbReference type="Proteomes" id="UP000316330"/>
    </source>
</evidence>
<dbReference type="InterPro" id="IPR012854">
    <property type="entry name" value="Cu_amine_oxidase-like_N"/>
</dbReference>
<dbReference type="SUPFAM" id="SSF55383">
    <property type="entry name" value="Copper amine oxidase, domain N"/>
    <property type="match status" value="1"/>
</dbReference>
<keyword evidence="3" id="KW-1185">Reference proteome</keyword>
<dbReference type="SUPFAM" id="SSF51445">
    <property type="entry name" value="(Trans)glycosidases"/>
    <property type="match status" value="1"/>
</dbReference>
<dbReference type="InterPro" id="IPR017853">
    <property type="entry name" value="GH"/>
</dbReference>
<reference evidence="2 3" key="1">
    <citation type="submission" date="2019-07" db="EMBL/GenBank/DDBJ databases">
        <authorList>
            <person name="Kim J."/>
        </authorList>
    </citation>
    <scope>NUCLEOTIDE SEQUENCE [LARGE SCALE GENOMIC DNA]</scope>
    <source>
        <strain evidence="2 3">G13</strain>
    </source>
</reference>
<dbReference type="Pfam" id="PF07833">
    <property type="entry name" value="Cu_amine_oxidN1"/>
    <property type="match status" value="1"/>
</dbReference>
<protein>
    <submittedName>
        <fullName evidence="2">Copper amine oxidase N-terminal domain-containing protein</fullName>
    </submittedName>
</protein>
<dbReference type="AlphaFoldDB" id="A0A559JTA6"/>
<dbReference type="RefSeq" id="WP_144698768.1">
    <property type="nucleotide sequence ID" value="NZ_VNJJ01000002.1"/>
</dbReference>
<gene>
    <name evidence="2" type="ORF">FPZ45_04265</name>
</gene>
<dbReference type="EMBL" id="VNJJ01000002">
    <property type="protein sequence ID" value="TVY03104.1"/>
    <property type="molecule type" value="Genomic_DNA"/>
</dbReference>
<dbReference type="Gene3D" id="3.30.457.10">
    <property type="entry name" value="Copper amine oxidase-like, N-terminal domain"/>
    <property type="match status" value="1"/>
</dbReference>
<name>A0A559JTA6_9BACL</name>
<dbReference type="InterPro" id="IPR036582">
    <property type="entry name" value="Mao_N_sf"/>
</dbReference>
<evidence type="ECO:0000259" key="1">
    <source>
        <dbReference type="Pfam" id="PF07833"/>
    </source>
</evidence>
<evidence type="ECO:0000313" key="2">
    <source>
        <dbReference type="EMBL" id="TVY03104.1"/>
    </source>
</evidence>
<accession>A0A559JTA6</accession>
<proteinExistence type="predicted"/>
<feature type="domain" description="Copper amine oxidase-like N-terminal" evidence="1">
    <location>
        <begin position="31"/>
        <end position="137"/>
    </location>
</feature>
<sequence length="412" mass="47200">MKRWLIGLLIAALGVAIIVPTVFAATEIQVVVDGQHVVFPDEPPYVDHRSNRTMVPARFVTEKLGAKMKWNRQLNQVTFSYRDRTIRLTIGQNQALVNGKAIKIDAPVVIKNNRTMIPLRLIGEIFQAEVEWDAKRKLAVVTTLAKITKGTWIWDSRMIAKDQDRILSFASDHDVTAIYLQWNRDIAPKVYADFIRSAKVKGIKVEALAGRPDWARKSNQDQIKTFIAWTLQYNASVKSDERFDGLHLDIEPYLLSEWETKKKTIMEEWIHNLRFIEQETRGRGLKITLDVPFWLHTLKVPDTEYSLSAWLLEKFDCLVIMDYRNHALGKDGIVDNAQAILREASVLNKQAIVAVETAKSSEGDRVSFYSKSEDFMNQELQTAHQELSRSAGYAGMAIHDYKSWLSMVEKSH</sequence>
<dbReference type="OrthoDB" id="7054537at2"/>